<evidence type="ECO:0000256" key="1">
    <source>
        <dbReference type="SAM" id="Phobius"/>
    </source>
</evidence>
<keyword evidence="1" id="KW-0812">Transmembrane</keyword>
<dbReference type="InterPro" id="IPR024382">
    <property type="entry name" value="Vps3844_C"/>
</dbReference>
<dbReference type="AlphaFoldDB" id="A0A4Q1BAB0"/>
<sequence>MRLITAGLLIQPLVVLAAVQVFLYPSSPTSQHKHAPTLTPSQANAVLSHHLHQPIDDFDEIPQDESLWGHLVSMWHGDHENGNARVIIIDGGVEPQDVLPTTLPKTPSFYLPDDSSTRSLLAPYLRRAEDYLSHMLEKLPALAKSFKDIFEMAGTKAAALLGDELSCLTALADSLPWTDTSESESYEAISITGLKGVQQGGEVWETGRQGLTAGLESMTQPDSPPLLLIIMPSTPILTRSDSRTPQRRDNTSLADSCYASNETCSETTACNGRGACALKAKTVDGECWGCKCSSGYAGVECQKDDYSVPFAILVVSTVMLFLMVVGSVSLLASVGETKLPSTLNLSVSGNSKRD</sequence>
<evidence type="ECO:0000313" key="5">
    <source>
        <dbReference type="Proteomes" id="UP000289152"/>
    </source>
</evidence>
<dbReference type="InterPro" id="IPR053065">
    <property type="entry name" value="Archenteron_Induction-Rel"/>
</dbReference>
<dbReference type="STRING" id="5217.A0A4Q1BAB0"/>
<proteinExistence type="predicted"/>
<protein>
    <recommendedName>
        <fullName evidence="3">Vacuolar sorting protein Vps3844 C-terminal domain-containing protein</fullName>
    </recommendedName>
</protein>
<dbReference type="Proteomes" id="UP000289152">
    <property type="component" value="Unassembled WGS sequence"/>
</dbReference>
<keyword evidence="5" id="KW-1185">Reference proteome</keyword>
<feature type="signal peptide" evidence="2">
    <location>
        <begin position="1"/>
        <end position="17"/>
    </location>
</feature>
<dbReference type="VEuPathDB" id="FungiDB:TREMEDRAFT_28666"/>
<name>A0A4Q1BAB0_TREME</name>
<dbReference type="InParanoid" id="A0A4Q1BAB0"/>
<dbReference type="PANTHER" id="PTHR36853:SF1">
    <property type="entry name" value="DUF3844 DOMAIN-CONTAINING PROTEIN"/>
    <property type="match status" value="1"/>
</dbReference>
<keyword evidence="2" id="KW-0732">Signal</keyword>
<dbReference type="EMBL" id="SDIL01000173">
    <property type="protein sequence ID" value="RXK34927.1"/>
    <property type="molecule type" value="Genomic_DNA"/>
</dbReference>
<evidence type="ECO:0000256" key="2">
    <source>
        <dbReference type="SAM" id="SignalP"/>
    </source>
</evidence>
<keyword evidence="1" id="KW-1133">Transmembrane helix</keyword>
<dbReference type="GO" id="GO:0005783">
    <property type="term" value="C:endoplasmic reticulum"/>
    <property type="evidence" value="ECO:0007669"/>
    <property type="project" value="TreeGrafter"/>
</dbReference>
<dbReference type="OrthoDB" id="5583277at2759"/>
<feature type="chain" id="PRO_5020456093" description="Vacuolar sorting protein Vps3844 C-terminal domain-containing protein" evidence="2">
    <location>
        <begin position="18"/>
        <end position="354"/>
    </location>
</feature>
<dbReference type="PANTHER" id="PTHR36853">
    <property type="entry name" value="EXPRESSED PROTEIN"/>
    <property type="match status" value="1"/>
</dbReference>
<evidence type="ECO:0000313" key="4">
    <source>
        <dbReference type="EMBL" id="RXK34927.1"/>
    </source>
</evidence>
<evidence type="ECO:0000259" key="3">
    <source>
        <dbReference type="Pfam" id="PF12955"/>
    </source>
</evidence>
<feature type="domain" description="Vacuolar sorting protein Vps3844 C-terminal" evidence="3">
    <location>
        <begin position="257"/>
        <end position="344"/>
    </location>
</feature>
<reference evidence="4 5" key="1">
    <citation type="submission" date="2016-06" db="EMBL/GenBank/DDBJ databases">
        <title>Evolution of pathogenesis and genome organization in the Tremellales.</title>
        <authorList>
            <person name="Cuomo C."/>
            <person name="Litvintseva A."/>
            <person name="Heitman J."/>
            <person name="Chen Y."/>
            <person name="Sun S."/>
            <person name="Springer D."/>
            <person name="Dromer F."/>
            <person name="Young S."/>
            <person name="Zeng Q."/>
            <person name="Chapman S."/>
            <person name="Gujja S."/>
            <person name="Saif S."/>
            <person name="Birren B."/>
        </authorList>
    </citation>
    <scope>NUCLEOTIDE SEQUENCE [LARGE SCALE GENOMIC DNA]</scope>
    <source>
        <strain evidence="4 5">ATCC 28783</strain>
    </source>
</reference>
<organism evidence="4 5">
    <name type="scientific">Tremella mesenterica</name>
    <name type="common">Jelly fungus</name>
    <dbReference type="NCBI Taxonomy" id="5217"/>
    <lineage>
        <taxon>Eukaryota</taxon>
        <taxon>Fungi</taxon>
        <taxon>Dikarya</taxon>
        <taxon>Basidiomycota</taxon>
        <taxon>Agaricomycotina</taxon>
        <taxon>Tremellomycetes</taxon>
        <taxon>Tremellales</taxon>
        <taxon>Tremellaceae</taxon>
        <taxon>Tremella</taxon>
    </lineage>
</organism>
<dbReference type="Pfam" id="PF12955">
    <property type="entry name" value="Vps3844_C"/>
    <property type="match status" value="1"/>
</dbReference>
<keyword evidence="1" id="KW-0472">Membrane</keyword>
<feature type="transmembrane region" description="Helical" evidence="1">
    <location>
        <begin position="310"/>
        <end position="332"/>
    </location>
</feature>
<gene>
    <name evidence="4" type="ORF">M231_07832</name>
</gene>
<accession>A0A4Q1BAB0</accession>
<comment type="caution">
    <text evidence="4">The sequence shown here is derived from an EMBL/GenBank/DDBJ whole genome shotgun (WGS) entry which is preliminary data.</text>
</comment>